<keyword evidence="3" id="KW-1185">Reference proteome</keyword>
<name>A0ABY7JUA1_9ACTN</name>
<accession>A0ABY7JUA1</accession>
<dbReference type="Proteomes" id="UP001164693">
    <property type="component" value="Chromosome"/>
</dbReference>
<proteinExistence type="predicted"/>
<evidence type="ECO:0000313" key="3">
    <source>
        <dbReference type="Proteomes" id="UP001164693"/>
    </source>
</evidence>
<feature type="transmembrane region" description="Helical" evidence="1">
    <location>
        <begin position="243"/>
        <end position="264"/>
    </location>
</feature>
<organism evidence="2 3">
    <name type="scientific">Jatrophihabitans cynanchi</name>
    <dbReference type="NCBI Taxonomy" id="2944128"/>
    <lineage>
        <taxon>Bacteria</taxon>
        <taxon>Bacillati</taxon>
        <taxon>Actinomycetota</taxon>
        <taxon>Actinomycetes</taxon>
        <taxon>Jatrophihabitantales</taxon>
        <taxon>Jatrophihabitantaceae</taxon>
        <taxon>Jatrophihabitans</taxon>
    </lineage>
</organism>
<keyword evidence="1" id="KW-0812">Transmembrane</keyword>
<evidence type="ECO:0000313" key="2">
    <source>
        <dbReference type="EMBL" id="WAX56125.1"/>
    </source>
</evidence>
<dbReference type="RefSeq" id="WP_269442653.1">
    <property type="nucleotide sequence ID" value="NZ_CP097463.1"/>
</dbReference>
<evidence type="ECO:0008006" key="4">
    <source>
        <dbReference type="Google" id="ProtNLM"/>
    </source>
</evidence>
<feature type="transmembrane region" description="Helical" evidence="1">
    <location>
        <begin position="163"/>
        <end position="181"/>
    </location>
</feature>
<sequence length="308" mass="32459">MMMPGLPQAPRPGCVPLRPLGLGDILDGSFRVIRRNPKVTLGLSAAIAVVQVLFVAIFEVLAFARLGDIKVANATDPTAQTPLGPLLGVESVQLAGIVVSTLLGAILTGMLTIAVTQDVLGISLTIGQVWERTRGRIWRLIALAVLTTLLQFLGLLLCIAPGIWLWGIWAVSVPALMVENTTVRGALGRSRALVSGTFWRVWGIRALGALMVMFVGGFILAPFEIVGIVVDSDVFSASTGSSHVPVVFVVLTAIGSAVSATFTAPVRAGIDSLLYVDLRMRKEGLDIALQQAAARVAPVVPPAPRTAF</sequence>
<keyword evidence="1" id="KW-0472">Membrane</keyword>
<feature type="transmembrane region" description="Helical" evidence="1">
    <location>
        <begin position="92"/>
        <end position="116"/>
    </location>
</feature>
<feature type="transmembrane region" description="Helical" evidence="1">
    <location>
        <begin position="137"/>
        <end position="157"/>
    </location>
</feature>
<reference evidence="2" key="1">
    <citation type="submission" date="2022-05" db="EMBL/GenBank/DDBJ databases">
        <title>Jatrophihabitans sp. SB3-54 whole genome sequence.</title>
        <authorList>
            <person name="Suh M.K."/>
            <person name="Eom M.K."/>
            <person name="Kim J.S."/>
            <person name="Kim H.S."/>
            <person name="Do H.E."/>
            <person name="Shin Y.K."/>
            <person name="Lee J.-S."/>
        </authorList>
    </citation>
    <scope>NUCLEOTIDE SEQUENCE</scope>
    <source>
        <strain evidence="2">SB3-54</strain>
    </source>
</reference>
<keyword evidence="1" id="KW-1133">Transmembrane helix</keyword>
<dbReference type="EMBL" id="CP097463">
    <property type="protein sequence ID" value="WAX56125.1"/>
    <property type="molecule type" value="Genomic_DNA"/>
</dbReference>
<feature type="transmembrane region" description="Helical" evidence="1">
    <location>
        <begin position="39"/>
        <end position="64"/>
    </location>
</feature>
<evidence type="ECO:0000256" key="1">
    <source>
        <dbReference type="SAM" id="Phobius"/>
    </source>
</evidence>
<protein>
    <recommendedName>
        <fullName evidence="4">Glycerophosphoryl diester phosphodiesterase membrane domain-containing protein</fullName>
    </recommendedName>
</protein>
<feature type="transmembrane region" description="Helical" evidence="1">
    <location>
        <begin position="202"/>
        <end position="223"/>
    </location>
</feature>
<gene>
    <name evidence="2" type="ORF">M6B22_16500</name>
</gene>